<comment type="caution">
    <text evidence="1">The sequence shown here is derived from an EMBL/GenBank/DDBJ whole genome shotgun (WGS) entry which is preliminary data.</text>
</comment>
<dbReference type="STRING" id="44252.DJ90_5649"/>
<organism evidence="1 2">
    <name type="scientific">Paenibacillus macerans</name>
    <name type="common">Bacillus macerans</name>
    <dbReference type="NCBI Taxonomy" id="44252"/>
    <lineage>
        <taxon>Bacteria</taxon>
        <taxon>Bacillati</taxon>
        <taxon>Bacillota</taxon>
        <taxon>Bacilli</taxon>
        <taxon>Bacillales</taxon>
        <taxon>Paenibacillaceae</taxon>
        <taxon>Paenibacillus</taxon>
    </lineage>
</organism>
<sequence length="50" mass="5900">MKKSRYLDYVKFDNLIVPILFMDSDDYIKLVGESAAGRVEIIHKQKQRRA</sequence>
<protein>
    <submittedName>
        <fullName evidence="1">Uncharacterized protein</fullName>
    </submittedName>
</protein>
<dbReference type="Proteomes" id="UP000029278">
    <property type="component" value="Unassembled WGS sequence"/>
</dbReference>
<evidence type="ECO:0000313" key="1">
    <source>
        <dbReference type="EMBL" id="KFN07262.1"/>
    </source>
</evidence>
<accession>A0A090Z9F5</accession>
<dbReference type="PATRIC" id="fig|44252.3.peg.3883"/>
<reference evidence="1 2" key="1">
    <citation type="submission" date="2014-04" db="EMBL/GenBank/DDBJ databases">
        <authorList>
            <person name="Bishop-Lilly K.A."/>
            <person name="Broomall S.M."/>
            <person name="Chain P.S."/>
            <person name="Chertkov O."/>
            <person name="Coyne S.R."/>
            <person name="Daligault H.E."/>
            <person name="Davenport K.W."/>
            <person name="Erkkila T."/>
            <person name="Frey K.G."/>
            <person name="Gibbons H.S."/>
            <person name="Gu W."/>
            <person name="Jaissle J."/>
            <person name="Johnson S.L."/>
            <person name="Koroleva G.I."/>
            <person name="Ladner J.T."/>
            <person name="Lo C.-C."/>
            <person name="Minogue T.D."/>
            <person name="Munk C."/>
            <person name="Palacios G.F."/>
            <person name="Redden C.L."/>
            <person name="Rosenzweig C.N."/>
            <person name="Scholz M.B."/>
            <person name="Teshima H."/>
            <person name="Xu Y."/>
        </authorList>
    </citation>
    <scope>NUCLEOTIDE SEQUENCE [LARGE SCALE GENOMIC DNA]</scope>
    <source>
        <strain evidence="1 2">8244</strain>
    </source>
</reference>
<dbReference type="HOGENOM" id="CLU_3120646_0_0_9"/>
<evidence type="ECO:0000313" key="2">
    <source>
        <dbReference type="Proteomes" id="UP000029278"/>
    </source>
</evidence>
<name>A0A090Z9F5_PAEMA</name>
<dbReference type="EMBL" id="JMQA01000035">
    <property type="protein sequence ID" value="KFN07262.1"/>
    <property type="molecule type" value="Genomic_DNA"/>
</dbReference>
<proteinExistence type="predicted"/>
<dbReference type="AlphaFoldDB" id="A0A090Z9F5"/>
<keyword evidence="2" id="KW-1185">Reference proteome</keyword>
<gene>
    <name evidence="1" type="ORF">DJ90_5649</name>
</gene>